<gene>
    <name evidence="2" type="ORF">GP475_00945</name>
</gene>
<accession>A0A7H0SLD3</accession>
<evidence type="ECO:0000256" key="1">
    <source>
        <dbReference type="SAM" id="Phobius"/>
    </source>
</evidence>
<proteinExistence type="predicted"/>
<reference evidence="2 3" key="1">
    <citation type="submission" date="2019-12" db="EMBL/GenBank/DDBJ databases">
        <title>Corynebacterium sp. nov., isolated from feces of the Anser Albifrons in China.</title>
        <authorList>
            <person name="Liu Q."/>
        </authorList>
    </citation>
    <scope>NUCLEOTIDE SEQUENCE [LARGE SCALE GENOMIC DNA]</scope>
    <source>
        <strain evidence="2 3">4H37-19</strain>
    </source>
</reference>
<dbReference type="Proteomes" id="UP000516320">
    <property type="component" value="Chromosome"/>
</dbReference>
<evidence type="ECO:0000313" key="2">
    <source>
        <dbReference type="EMBL" id="QNQ89358.1"/>
    </source>
</evidence>
<sequence>MRFLWNFLLHTLVIAIGMYVVLAYVPGISLRSQYHNPWTTLLVAAAVWTLINSVLATIVRRASLPLRILTLGLFSVLLSLALLGLSYYALEQVGIVLVVQSWLSAAIGLAVLSIVSSICQIFIRPLRI</sequence>
<protein>
    <recommendedName>
        <fullName evidence="4">Phage holin family protein</fullName>
    </recommendedName>
</protein>
<name>A0A7H0SLD3_9CORY</name>
<dbReference type="InterPro" id="IPR007165">
    <property type="entry name" value="Phage_holin_4_2"/>
</dbReference>
<evidence type="ECO:0008006" key="4">
    <source>
        <dbReference type="Google" id="ProtNLM"/>
    </source>
</evidence>
<keyword evidence="3" id="KW-1185">Reference proteome</keyword>
<dbReference type="PANTHER" id="PTHR37309:SF1">
    <property type="entry name" value="SLR0284 PROTEIN"/>
    <property type="match status" value="1"/>
</dbReference>
<organism evidence="2 3">
    <name type="scientific">Corynebacterium poyangense</name>
    <dbReference type="NCBI Taxonomy" id="2684405"/>
    <lineage>
        <taxon>Bacteria</taxon>
        <taxon>Bacillati</taxon>
        <taxon>Actinomycetota</taxon>
        <taxon>Actinomycetes</taxon>
        <taxon>Mycobacteriales</taxon>
        <taxon>Corynebacteriaceae</taxon>
        <taxon>Corynebacterium</taxon>
    </lineage>
</organism>
<keyword evidence="1" id="KW-0472">Membrane</keyword>
<dbReference type="Pfam" id="PF04020">
    <property type="entry name" value="Phage_holin_4_2"/>
    <property type="match status" value="1"/>
</dbReference>
<dbReference type="EMBL" id="CP046884">
    <property type="protein sequence ID" value="QNQ89358.1"/>
    <property type="molecule type" value="Genomic_DNA"/>
</dbReference>
<feature type="transmembrane region" description="Helical" evidence="1">
    <location>
        <begin position="71"/>
        <end position="90"/>
    </location>
</feature>
<feature type="transmembrane region" description="Helical" evidence="1">
    <location>
        <begin position="102"/>
        <end position="123"/>
    </location>
</feature>
<keyword evidence="1" id="KW-0812">Transmembrane</keyword>
<dbReference type="RefSeq" id="WP_187974814.1">
    <property type="nucleotide sequence ID" value="NZ_CP046884.1"/>
</dbReference>
<feature type="transmembrane region" description="Helical" evidence="1">
    <location>
        <begin position="38"/>
        <end position="59"/>
    </location>
</feature>
<evidence type="ECO:0000313" key="3">
    <source>
        <dbReference type="Proteomes" id="UP000516320"/>
    </source>
</evidence>
<dbReference type="PANTHER" id="PTHR37309">
    <property type="entry name" value="SLR0284 PROTEIN"/>
    <property type="match status" value="1"/>
</dbReference>
<dbReference type="KEGG" id="cpoy:GP475_00945"/>
<feature type="transmembrane region" description="Helical" evidence="1">
    <location>
        <begin position="7"/>
        <end position="26"/>
    </location>
</feature>
<dbReference type="AlphaFoldDB" id="A0A7H0SLD3"/>
<keyword evidence="1" id="KW-1133">Transmembrane helix</keyword>